<protein>
    <submittedName>
        <fullName evidence="1">Uncharacterized protein</fullName>
    </submittedName>
</protein>
<evidence type="ECO:0000313" key="1">
    <source>
        <dbReference type="EMBL" id="MPL61888.1"/>
    </source>
</evidence>
<dbReference type="EMBL" id="VSSQ01000016">
    <property type="protein sequence ID" value="MPL61888.1"/>
    <property type="molecule type" value="Genomic_DNA"/>
</dbReference>
<sequence>MSIAKEKRTCPMCKEEFIIEMDDCFKRSYYDNTFCSDGCGSANFWLEKVEEKDNPNSVRVDGTHFWIGDEDSKSGFRGHGGAKFIIVFSDGREVITTNLWCQGDIPLNYRKKVLHDNAEFKKFSVNEKEEVKCPTCNSIFNPQKDLRNQLSIDEYRISGMCQNCQDNVFGAD</sequence>
<proteinExistence type="predicted"/>
<dbReference type="AlphaFoldDB" id="A0A644T4M7"/>
<organism evidence="1">
    <name type="scientific">bioreactor metagenome</name>
    <dbReference type="NCBI Taxonomy" id="1076179"/>
    <lineage>
        <taxon>unclassified sequences</taxon>
        <taxon>metagenomes</taxon>
        <taxon>ecological metagenomes</taxon>
    </lineage>
</organism>
<accession>A0A644T4M7</accession>
<name>A0A644T4M7_9ZZZZ</name>
<reference evidence="1" key="1">
    <citation type="submission" date="2019-08" db="EMBL/GenBank/DDBJ databases">
        <authorList>
            <person name="Kucharzyk K."/>
            <person name="Murdoch R.W."/>
            <person name="Higgins S."/>
            <person name="Loffler F."/>
        </authorList>
    </citation>
    <scope>NUCLEOTIDE SEQUENCE</scope>
</reference>
<comment type="caution">
    <text evidence="1">The sequence shown here is derived from an EMBL/GenBank/DDBJ whole genome shotgun (WGS) entry which is preliminary data.</text>
</comment>
<gene>
    <name evidence="1" type="ORF">SDC9_07477</name>
</gene>